<dbReference type="Proteomes" id="UP000226712">
    <property type="component" value="Unassembled WGS sequence"/>
</dbReference>
<dbReference type="SUPFAM" id="SSF101960">
    <property type="entry name" value="Stabilizer of iron transporter SufD"/>
    <property type="match status" value="1"/>
</dbReference>
<proteinExistence type="predicted"/>
<evidence type="ECO:0000313" key="2">
    <source>
        <dbReference type="EMBL" id="MAG18291.1"/>
    </source>
</evidence>
<dbReference type="PANTHER" id="PTHR43575:SF1">
    <property type="entry name" value="PROTEIN ABCI7, CHLOROPLASTIC"/>
    <property type="match status" value="1"/>
</dbReference>
<feature type="domain" description="SUF system FeS cluster assembly SufBD core" evidence="1">
    <location>
        <begin position="128"/>
        <end position="342"/>
    </location>
</feature>
<reference evidence="3" key="1">
    <citation type="submission" date="2017-09" db="EMBL/GenBank/DDBJ databases">
        <title>The Reconstruction of 2,631 Draft Metagenome-Assembled Genomes from the Global Oceans.</title>
        <authorList>
            <person name="Tully B.J."/>
            <person name="Graham E.D."/>
            <person name="Heidelberg J.F."/>
        </authorList>
    </citation>
    <scope>NUCLEOTIDE SEQUENCE [LARGE SCALE GENOMIC DNA]</scope>
</reference>
<organism evidence="2 3">
    <name type="scientific">Candidatus Iainarchaeum sp</name>
    <dbReference type="NCBI Taxonomy" id="3101447"/>
    <lineage>
        <taxon>Archaea</taxon>
        <taxon>Candidatus Iainarchaeota</taxon>
        <taxon>Candidatus Iainarchaeia</taxon>
        <taxon>Candidatus Iainarchaeales</taxon>
        <taxon>Candidatus Iainarchaeaceae</taxon>
        <taxon>Candidatus Iainarchaeum</taxon>
    </lineage>
</organism>
<dbReference type="Pfam" id="PF01458">
    <property type="entry name" value="SUFBD_core"/>
    <property type="match status" value="1"/>
</dbReference>
<gene>
    <name evidence="2" type="ORF">CL944_02355</name>
</gene>
<dbReference type="EMBL" id="NZBD01000015">
    <property type="protein sequence ID" value="MAG18291.1"/>
    <property type="molecule type" value="Genomic_DNA"/>
</dbReference>
<accession>A0A2D6LQ24</accession>
<dbReference type="GO" id="GO:0016226">
    <property type="term" value="P:iron-sulfur cluster assembly"/>
    <property type="evidence" value="ECO:0007669"/>
    <property type="project" value="InterPro"/>
</dbReference>
<comment type="caution">
    <text evidence="2">The sequence shown here is derived from an EMBL/GenBank/DDBJ whole genome shotgun (WGS) entry which is preliminary data.</text>
</comment>
<protein>
    <recommendedName>
        <fullName evidence="1">SUF system FeS cluster assembly SufBD core domain-containing protein</fullName>
    </recommendedName>
</protein>
<dbReference type="AlphaFoldDB" id="A0A2D6LQ24"/>
<dbReference type="InterPro" id="IPR037284">
    <property type="entry name" value="SUF_FeS_clus_asmbl_SufBD_sf"/>
</dbReference>
<sequence>MIMQTIMSSEITELADYKTQNEKVFSERPLKKSKYTSIPKLEKLLSGAKGKANVKLDKNARVISLEEALKEMPEKIGKILIKEQKAKDQFEAFINSNFNTSFVVLIEKNSEELINLKLDFEDEAIIKYFVIVEKGIKASLVEEITTQKNSLSNQTIYLEDNSVLNHVKINNFGKNNIAYQQNIIGKGASIVNANIFTKGELVRANNFEILEGQNSKSEDYTILLSKNEQYFDLNYTAIHRAPDTFSRSIFKGALKGKSKNVFDGMILIEPTGTRTNAFLECHSMILGESASSNQIPGLEIKTDDVKASHSATVARIDEDELFYLESRGIPKNEAKNMIVKSFLDSVVFMLPEEIRKPIESQIEKNMD</sequence>
<evidence type="ECO:0000313" key="3">
    <source>
        <dbReference type="Proteomes" id="UP000226712"/>
    </source>
</evidence>
<dbReference type="InterPro" id="IPR055346">
    <property type="entry name" value="Fe-S_cluster_assembly_SufBD"/>
</dbReference>
<evidence type="ECO:0000259" key="1">
    <source>
        <dbReference type="Pfam" id="PF01458"/>
    </source>
</evidence>
<name>A0A2D6LQ24_9ARCH</name>
<dbReference type="InterPro" id="IPR000825">
    <property type="entry name" value="SUF_FeS_clus_asmbl_SufBD_core"/>
</dbReference>
<dbReference type="PANTHER" id="PTHR43575">
    <property type="entry name" value="PROTEIN ABCI7, CHLOROPLASTIC"/>
    <property type="match status" value="1"/>
</dbReference>